<gene>
    <name evidence="1" type="ORF">PEC302110_33610</name>
</gene>
<dbReference type="EMBL" id="AP028908">
    <property type="protein sequence ID" value="BES86264.1"/>
    <property type="molecule type" value="Genomic_DNA"/>
</dbReference>
<dbReference type="Proteomes" id="UP001377830">
    <property type="component" value="Chromosome"/>
</dbReference>
<accession>A0AAN0KCM1</accession>
<evidence type="ECO:0000313" key="2">
    <source>
        <dbReference type="Proteomes" id="UP001377830"/>
    </source>
</evidence>
<sequence length="64" mass="7484">MVSKINKLLSYNVVLIHVRLTSGLHYTDQWCPNNIILITFDLLLCDAGRIFRTARRLNFFENSD</sequence>
<reference evidence="2" key="1">
    <citation type="journal article" date="2024" name="Int. J. Syst. Evol. Microbiol.">
        <title>Pectobacterium araliae sp. nov., a pathogen causing bacterial soft rot of Japanese angelica tree in Japan.</title>
        <authorList>
            <person name="Sawada H."/>
            <person name="Someya N."/>
            <person name="Morohoshi T."/>
            <person name="Ono M."/>
            <person name="Satou M."/>
        </authorList>
    </citation>
    <scope>NUCLEOTIDE SEQUENCE [LARGE SCALE GENOMIC DNA]</scope>
    <source>
        <strain evidence="2">MAFF 302110</strain>
    </source>
</reference>
<evidence type="ECO:0000313" key="1">
    <source>
        <dbReference type="EMBL" id="BES86264.1"/>
    </source>
</evidence>
<dbReference type="AlphaFoldDB" id="A0AAN0KCM1"/>
<proteinExistence type="predicted"/>
<dbReference type="KEGG" id="parl:PEC302110_33610"/>
<protein>
    <submittedName>
        <fullName evidence="1">Uncharacterized protein</fullName>
    </submittedName>
</protein>
<name>A0AAN0KCM1_9GAMM</name>
<keyword evidence="2" id="KW-1185">Reference proteome</keyword>
<organism evidence="1 2">
    <name type="scientific">Pectobacterium araliae</name>
    <dbReference type="NCBI Taxonomy" id="3073862"/>
    <lineage>
        <taxon>Bacteria</taxon>
        <taxon>Pseudomonadati</taxon>
        <taxon>Pseudomonadota</taxon>
        <taxon>Gammaproteobacteria</taxon>
        <taxon>Enterobacterales</taxon>
        <taxon>Pectobacteriaceae</taxon>
        <taxon>Pectobacterium</taxon>
    </lineage>
</organism>